<name>A0ABT4INK9_9EURY</name>
<organism evidence="1 2">
    <name type="scientific">Methanocorpusculum vombati</name>
    <dbReference type="NCBI Taxonomy" id="3002864"/>
    <lineage>
        <taxon>Archaea</taxon>
        <taxon>Methanobacteriati</taxon>
        <taxon>Methanobacteriota</taxon>
        <taxon>Stenosarchaea group</taxon>
        <taxon>Methanomicrobia</taxon>
        <taxon>Methanomicrobiales</taxon>
        <taxon>Methanocorpusculaceae</taxon>
        <taxon>Methanocorpusculum</taxon>
    </lineage>
</organism>
<evidence type="ECO:0000313" key="2">
    <source>
        <dbReference type="Proteomes" id="UP001141336"/>
    </source>
</evidence>
<gene>
    <name evidence="1" type="ORF">O0S09_07705</name>
</gene>
<comment type="caution">
    <text evidence="1">The sequence shown here is derived from an EMBL/GenBank/DDBJ whole genome shotgun (WGS) entry which is preliminary data.</text>
</comment>
<dbReference type="Proteomes" id="UP001141336">
    <property type="component" value="Unassembled WGS sequence"/>
</dbReference>
<dbReference type="EMBL" id="JAPTGC010000010">
    <property type="protein sequence ID" value="MCZ0863131.1"/>
    <property type="molecule type" value="Genomic_DNA"/>
</dbReference>
<protein>
    <submittedName>
        <fullName evidence="1">Uncharacterized protein</fullName>
    </submittedName>
</protein>
<reference evidence="1" key="1">
    <citation type="submission" date="2022-12" db="EMBL/GenBank/DDBJ databases">
        <title>Isolation and characterisation of novel Methanocorpusculum spp. from native Australian herbivores indicates the genus is ancestrally host-associated.</title>
        <authorList>
            <person name="Volmer J.G."/>
            <person name="Soo R.M."/>
            <person name="Evans P.N."/>
            <person name="Hoedt E.C."/>
            <person name="Astorga Alsina A.L."/>
            <person name="Woodcroft B.J."/>
            <person name="Tyson G.W."/>
            <person name="Hugenholtz P."/>
            <person name="Morrison M."/>
        </authorList>
    </citation>
    <scope>NUCLEOTIDE SEQUENCE</scope>
    <source>
        <strain evidence="1">CW153</strain>
    </source>
</reference>
<accession>A0ABT4INK9</accession>
<evidence type="ECO:0000313" key="1">
    <source>
        <dbReference type="EMBL" id="MCZ0863131.1"/>
    </source>
</evidence>
<keyword evidence="2" id="KW-1185">Reference proteome</keyword>
<dbReference type="RefSeq" id="WP_268923391.1">
    <property type="nucleotide sequence ID" value="NZ_JAPTGC010000010.1"/>
</dbReference>
<proteinExistence type="predicted"/>
<sequence length="163" mass="18207">MGSGYVYHCPDCGEATYVALGIGSEYTPIKVFYGDDVDPPLLKDFLPDLQYRTAALLLQSGGVPDTTHPGCYGQKLYYCPHCRILKVKFFCTIVKNKQSWNPVYTCELCGRSLILAPNQENGDDPSRDQMAGADGEVLRIRCMKCKRIYFAPESGCTSKILWD</sequence>